<protein>
    <recommendedName>
        <fullName evidence="3">Probable chemoreceptor glutamine deamidase CheD</fullName>
        <ecNumber evidence="3">3.5.1.44</ecNumber>
    </recommendedName>
</protein>
<name>A0A2M9XB67_9LEPT</name>
<evidence type="ECO:0000313" key="4">
    <source>
        <dbReference type="EMBL" id="PJZ24792.1"/>
    </source>
</evidence>
<keyword evidence="5" id="KW-1185">Reference proteome</keyword>
<evidence type="ECO:0000256" key="2">
    <source>
        <dbReference type="ARBA" id="ARBA00022801"/>
    </source>
</evidence>
<organism evidence="4 5">
    <name type="scientific">Leptospira hartskeerlii</name>
    <dbReference type="NCBI Taxonomy" id="2023177"/>
    <lineage>
        <taxon>Bacteria</taxon>
        <taxon>Pseudomonadati</taxon>
        <taxon>Spirochaetota</taxon>
        <taxon>Spirochaetia</taxon>
        <taxon>Leptospirales</taxon>
        <taxon>Leptospiraceae</taxon>
        <taxon>Leptospira</taxon>
    </lineage>
</organism>
<dbReference type="InterPro" id="IPR011324">
    <property type="entry name" value="Cytotoxic_necrot_fac-like_cat"/>
</dbReference>
<accession>A0A2M9XB67</accession>
<comment type="function">
    <text evidence="3">Probably deamidates glutamine residues to glutamate on methyl-accepting chemotaxis receptors (MCPs), playing an important role in chemotaxis.</text>
</comment>
<dbReference type="Pfam" id="PF03975">
    <property type="entry name" value="CheD"/>
    <property type="match status" value="1"/>
</dbReference>
<comment type="catalytic activity">
    <reaction evidence="3">
        <text>L-glutaminyl-[protein] + H2O = L-glutamyl-[protein] + NH4(+)</text>
        <dbReference type="Rhea" id="RHEA:16441"/>
        <dbReference type="Rhea" id="RHEA-COMP:10207"/>
        <dbReference type="Rhea" id="RHEA-COMP:10208"/>
        <dbReference type="ChEBI" id="CHEBI:15377"/>
        <dbReference type="ChEBI" id="CHEBI:28938"/>
        <dbReference type="ChEBI" id="CHEBI:29973"/>
        <dbReference type="ChEBI" id="CHEBI:30011"/>
        <dbReference type="EC" id="3.5.1.44"/>
    </reaction>
</comment>
<dbReference type="PANTHER" id="PTHR35147:SF1">
    <property type="entry name" value="CHEMORECEPTOR GLUTAMINE DEAMIDASE CHED-RELATED"/>
    <property type="match status" value="1"/>
</dbReference>
<comment type="similarity">
    <text evidence="3">Belongs to the CheD family.</text>
</comment>
<dbReference type="InterPro" id="IPR005659">
    <property type="entry name" value="Chemorcpt_Glu_NH3ase_CheD"/>
</dbReference>
<gene>
    <name evidence="3" type="primary">cheD</name>
    <name evidence="4" type="ORF">CH357_14505</name>
</gene>
<dbReference type="RefSeq" id="WP_100707486.1">
    <property type="nucleotide sequence ID" value="NZ_NPDL01000006.1"/>
</dbReference>
<evidence type="ECO:0000256" key="1">
    <source>
        <dbReference type="ARBA" id="ARBA00022500"/>
    </source>
</evidence>
<dbReference type="OrthoDB" id="9807202at2"/>
<keyword evidence="1 3" id="KW-0145">Chemotaxis</keyword>
<sequence>MLNKDVKIINVGIADIQGGQSPSMIRTTLGSCIGVVFYSPDKKVGAMAHIMLAKDPSGKDSSKNPHKYAETALPELVKRMTELGCNKGEYFARLFGGASMFKGMNSSFLQNIGDLNVSVAKEFLDKEKITLLVEDVGGHEGRTISLYLDDGRILLKKGGFEKYLYKVR</sequence>
<dbReference type="GO" id="GO:0006935">
    <property type="term" value="P:chemotaxis"/>
    <property type="evidence" value="ECO:0007669"/>
    <property type="project" value="UniProtKB-UniRule"/>
</dbReference>
<evidence type="ECO:0000313" key="5">
    <source>
        <dbReference type="Proteomes" id="UP000232196"/>
    </source>
</evidence>
<dbReference type="EMBL" id="NPDN01000007">
    <property type="protein sequence ID" value="PJZ24792.1"/>
    <property type="molecule type" value="Genomic_DNA"/>
</dbReference>
<proteinExistence type="inferred from homology"/>
<dbReference type="SUPFAM" id="SSF64438">
    <property type="entry name" value="CNF1/YfiH-like putative cysteine hydrolases"/>
    <property type="match status" value="1"/>
</dbReference>
<dbReference type="Proteomes" id="UP000232196">
    <property type="component" value="Unassembled WGS sequence"/>
</dbReference>
<dbReference type="InterPro" id="IPR038592">
    <property type="entry name" value="CheD-like_sf"/>
</dbReference>
<comment type="caution">
    <text evidence="4">The sequence shown here is derived from an EMBL/GenBank/DDBJ whole genome shotgun (WGS) entry which is preliminary data.</text>
</comment>
<dbReference type="Gene3D" id="3.30.1330.200">
    <property type="match status" value="1"/>
</dbReference>
<dbReference type="EC" id="3.5.1.44" evidence="3"/>
<dbReference type="HAMAP" id="MF_01440">
    <property type="entry name" value="CheD"/>
    <property type="match status" value="1"/>
</dbReference>
<reference evidence="4 5" key="1">
    <citation type="submission" date="2017-07" db="EMBL/GenBank/DDBJ databases">
        <title>Leptospira spp. isolated from tropical soils.</title>
        <authorList>
            <person name="Thibeaux R."/>
            <person name="Iraola G."/>
            <person name="Ferres I."/>
            <person name="Bierque E."/>
            <person name="Girault D."/>
            <person name="Soupe-Gilbert M.-E."/>
            <person name="Picardeau M."/>
            <person name="Goarant C."/>
        </authorList>
    </citation>
    <scope>NUCLEOTIDE SEQUENCE [LARGE SCALE GENOMIC DNA]</scope>
    <source>
        <strain evidence="4 5">MCA1-C-A1</strain>
    </source>
</reference>
<dbReference type="CDD" id="cd16352">
    <property type="entry name" value="CheD"/>
    <property type="match status" value="1"/>
</dbReference>
<keyword evidence="2 3" id="KW-0378">Hydrolase</keyword>
<evidence type="ECO:0000256" key="3">
    <source>
        <dbReference type="HAMAP-Rule" id="MF_01440"/>
    </source>
</evidence>
<dbReference type="GO" id="GO:0050568">
    <property type="term" value="F:protein-glutamine glutaminase activity"/>
    <property type="evidence" value="ECO:0007669"/>
    <property type="project" value="UniProtKB-UniRule"/>
</dbReference>
<dbReference type="PANTHER" id="PTHR35147">
    <property type="entry name" value="CHEMORECEPTOR GLUTAMINE DEAMIDASE CHED-RELATED"/>
    <property type="match status" value="1"/>
</dbReference>
<dbReference type="AlphaFoldDB" id="A0A2M9XB67"/>